<accession>M1IDQ1</accession>
<proteinExistence type="predicted"/>
<organism evidence="2">
    <name type="scientific">Sulfolobus acidocaldarius Ron12/I</name>
    <dbReference type="NCBI Taxonomy" id="1028567"/>
    <lineage>
        <taxon>Archaea</taxon>
        <taxon>Thermoproteota</taxon>
        <taxon>Thermoprotei</taxon>
        <taxon>Sulfolobales</taxon>
        <taxon>Sulfolobaceae</taxon>
        <taxon>Sulfolobus</taxon>
    </lineage>
</organism>
<dbReference type="GeneID" id="14552024"/>
<sequence>MVEFNLTLNQIKVKDRVFSLNPYSFEAIKKWYDEFLKWCDDYDVTEYCKKDIEEHVEYFAEAFRLLAPKSLEEAEDLFSVLERAYDSTDGKIKAVLSRVIGITV</sequence>
<dbReference type="Proteomes" id="UP000011280">
    <property type="component" value="Chromosome"/>
</dbReference>
<dbReference type="AlphaFoldDB" id="M1IDQ1"/>
<protein>
    <submittedName>
        <fullName evidence="1">Uncharacterized protein</fullName>
    </submittedName>
</protein>
<name>M1IDQ1_9CREN</name>
<dbReference type="EMBL" id="CP002818">
    <property type="protein sequence ID" value="AGE73718.1"/>
    <property type="molecule type" value="Genomic_DNA"/>
</dbReference>
<dbReference type="PATRIC" id="fig|1028567.7.peg.1460"/>
<evidence type="ECO:0000313" key="2">
    <source>
        <dbReference type="Proteomes" id="UP000011280"/>
    </source>
</evidence>
<gene>
    <name evidence="1" type="ORF">SacRon12I_07420</name>
</gene>
<dbReference type="HOGENOM" id="CLU_2285166_0_0_2"/>
<reference evidence="1 2" key="1">
    <citation type="journal article" date="2012" name="ISME J.">
        <title>Genomic evidence of rapid, global-scale gene flow in a Sulfolobus species.</title>
        <authorList>
            <person name="Mao D."/>
            <person name="Grogan D."/>
        </authorList>
    </citation>
    <scope>NUCLEOTIDE SEQUENCE [LARGE SCALE GENOMIC DNA]</scope>
    <source>
        <strain evidence="1 2">Ron12/I</strain>
    </source>
</reference>
<dbReference type="KEGG" id="sacr:SacRon12I_07420"/>
<dbReference type="RefSeq" id="WP_011278346.1">
    <property type="nucleotide sequence ID" value="NC_020247.1"/>
</dbReference>
<evidence type="ECO:0000313" key="1">
    <source>
        <dbReference type="EMBL" id="AGE73718.1"/>
    </source>
</evidence>